<dbReference type="PANTHER" id="PTHR36503">
    <property type="entry name" value="BLR2520 PROTEIN"/>
    <property type="match status" value="1"/>
</dbReference>
<name>A0ABX8BKC0_9ACTN</name>
<gene>
    <name evidence="1" type="ORF">KGD84_31105</name>
</gene>
<proteinExistence type="predicted"/>
<dbReference type="PANTHER" id="PTHR36503:SF1">
    <property type="entry name" value="BLR2520 PROTEIN"/>
    <property type="match status" value="1"/>
</dbReference>
<dbReference type="SUPFAM" id="SSF54593">
    <property type="entry name" value="Glyoxalase/Bleomycin resistance protein/Dihydroxybiphenyl dioxygenase"/>
    <property type="match status" value="1"/>
</dbReference>
<dbReference type="EMBL" id="CP074133">
    <property type="protein sequence ID" value="QUX22684.1"/>
    <property type="molecule type" value="Genomic_DNA"/>
</dbReference>
<protein>
    <submittedName>
        <fullName evidence="1">Glyoxalase</fullName>
    </submittedName>
</protein>
<dbReference type="InterPro" id="IPR029068">
    <property type="entry name" value="Glyas_Bleomycin-R_OHBP_Dase"/>
</dbReference>
<keyword evidence="2" id="KW-1185">Reference proteome</keyword>
<evidence type="ECO:0000313" key="2">
    <source>
        <dbReference type="Proteomes" id="UP000676079"/>
    </source>
</evidence>
<sequence length="208" mass="21308">MTNIASITLDAADTEAADRFYATAFDLGGLVRTRTAAEPASGFRGFTLSLITSQPADVDVLFESALAAGATVLKPAAKSMWGYGGIVQAPDGAIWQLATSAKKNTGPATGKVDEVVLLLGVEDVAATKKFYAGRGLTVSKSFGRSYAEFATDPGSVKLSLYRCRALAKTIGVDPQGSGPHGLLIGGDIGSCADPDGFAWQAPATADAS</sequence>
<dbReference type="Gene3D" id="3.10.180.10">
    <property type="entry name" value="2,3-Dihydroxybiphenyl 1,2-Dioxygenase, domain 1"/>
    <property type="match status" value="2"/>
</dbReference>
<organism evidence="1 2">
    <name type="scientific">Nocardiopsis changdeensis</name>
    <dbReference type="NCBI Taxonomy" id="2831969"/>
    <lineage>
        <taxon>Bacteria</taxon>
        <taxon>Bacillati</taxon>
        <taxon>Actinomycetota</taxon>
        <taxon>Actinomycetes</taxon>
        <taxon>Streptosporangiales</taxon>
        <taxon>Nocardiopsidaceae</taxon>
        <taxon>Nocardiopsis</taxon>
    </lineage>
</organism>
<reference evidence="1 2" key="1">
    <citation type="submission" date="2021-05" db="EMBL/GenBank/DDBJ databases">
        <title>Direct Submission.</title>
        <authorList>
            <person name="Li K."/>
            <person name="Gao J."/>
        </authorList>
    </citation>
    <scope>NUCLEOTIDE SEQUENCE [LARGE SCALE GENOMIC DNA]</scope>
    <source>
        <strain evidence="1 2">Mg02</strain>
    </source>
</reference>
<dbReference type="RefSeq" id="WP_220563900.1">
    <property type="nucleotide sequence ID" value="NZ_CP074133.1"/>
</dbReference>
<accession>A0ABX8BKC0</accession>
<evidence type="ECO:0000313" key="1">
    <source>
        <dbReference type="EMBL" id="QUX22684.1"/>
    </source>
</evidence>
<dbReference type="Proteomes" id="UP000676079">
    <property type="component" value="Chromosome"/>
</dbReference>